<dbReference type="SUPFAM" id="SSF55486">
    <property type="entry name" value="Metalloproteases ('zincins'), catalytic domain"/>
    <property type="match status" value="1"/>
</dbReference>
<evidence type="ECO:0000256" key="1">
    <source>
        <dbReference type="ARBA" id="ARBA00010875"/>
    </source>
</evidence>
<comment type="function">
    <text evidence="7">Single strand-specific metallo-endoribonuclease involved in late-stage 70S ribosome quality control and in maturation of the 3' terminus of the 16S rRNA.</text>
</comment>
<keyword evidence="4 7" id="KW-0255">Endonuclease</keyword>
<evidence type="ECO:0000256" key="5">
    <source>
        <dbReference type="ARBA" id="ARBA00022801"/>
    </source>
</evidence>
<dbReference type="GO" id="GO:0004521">
    <property type="term" value="F:RNA endonuclease activity"/>
    <property type="evidence" value="ECO:0007669"/>
    <property type="project" value="UniProtKB-UniRule"/>
</dbReference>
<feature type="binding site" evidence="7">
    <location>
        <position position="119"/>
    </location>
    <ligand>
        <name>Zn(2+)</name>
        <dbReference type="ChEBI" id="CHEBI:29105"/>
        <note>catalytic</note>
    </ligand>
</feature>
<organism evidence="8 9">
    <name type="scientific">Candidatus Colwellbacteria bacterium CG_4_9_14_0_2_um_filter_50_12</name>
    <dbReference type="NCBI Taxonomy" id="1974538"/>
    <lineage>
        <taxon>Bacteria</taxon>
        <taxon>Candidatus Colwelliibacteriota</taxon>
    </lineage>
</organism>
<name>A0A2M8G1C4_9BACT</name>
<dbReference type="PROSITE" id="PS01306">
    <property type="entry name" value="UPF0054"/>
    <property type="match status" value="1"/>
</dbReference>
<dbReference type="Gene3D" id="3.40.390.30">
    <property type="entry name" value="Metalloproteases ('zincins'), catalytic domain"/>
    <property type="match status" value="1"/>
</dbReference>
<dbReference type="PANTHER" id="PTHR46986">
    <property type="entry name" value="ENDORIBONUCLEASE YBEY, CHLOROPLASTIC"/>
    <property type="match status" value="1"/>
</dbReference>
<protein>
    <recommendedName>
        <fullName evidence="7">Endoribonuclease YbeY</fullName>
        <ecNumber evidence="7">3.1.-.-</ecNumber>
    </recommendedName>
</protein>
<dbReference type="HAMAP" id="MF_00009">
    <property type="entry name" value="Endoribonucl_YbeY"/>
    <property type="match status" value="1"/>
</dbReference>
<keyword evidence="3 7" id="KW-0479">Metal-binding</keyword>
<evidence type="ECO:0000313" key="8">
    <source>
        <dbReference type="EMBL" id="PJC65456.1"/>
    </source>
</evidence>
<keyword evidence="5 7" id="KW-0378">Hydrolase</keyword>
<dbReference type="NCBIfam" id="TIGR00043">
    <property type="entry name" value="rRNA maturation RNase YbeY"/>
    <property type="match status" value="1"/>
</dbReference>
<feature type="binding site" evidence="7">
    <location>
        <position position="125"/>
    </location>
    <ligand>
        <name>Zn(2+)</name>
        <dbReference type="ChEBI" id="CHEBI:29105"/>
        <note>catalytic</note>
    </ligand>
</feature>
<dbReference type="EC" id="3.1.-.-" evidence="7"/>
<evidence type="ECO:0000256" key="4">
    <source>
        <dbReference type="ARBA" id="ARBA00022759"/>
    </source>
</evidence>
<keyword evidence="6 7" id="KW-0862">Zinc</keyword>
<proteinExistence type="inferred from homology"/>
<accession>A0A2M8G1C4</accession>
<comment type="cofactor">
    <cofactor evidence="7">
        <name>Zn(2+)</name>
        <dbReference type="ChEBI" id="CHEBI:29105"/>
    </cofactor>
    <text evidence="7">Binds 1 zinc ion.</text>
</comment>
<dbReference type="InterPro" id="IPR023091">
    <property type="entry name" value="MetalPrtase_cat_dom_sf_prd"/>
</dbReference>
<keyword evidence="7" id="KW-0690">Ribosome biogenesis</keyword>
<keyword evidence="7" id="KW-0698">rRNA processing</keyword>
<dbReference type="PANTHER" id="PTHR46986:SF1">
    <property type="entry name" value="ENDORIBONUCLEASE YBEY, CHLOROPLASTIC"/>
    <property type="match status" value="1"/>
</dbReference>
<dbReference type="Pfam" id="PF02130">
    <property type="entry name" value="YbeY"/>
    <property type="match status" value="1"/>
</dbReference>
<evidence type="ECO:0000313" key="9">
    <source>
        <dbReference type="Proteomes" id="UP000229674"/>
    </source>
</evidence>
<dbReference type="GO" id="GO:0006364">
    <property type="term" value="P:rRNA processing"/>
    <property type="evidence" value="ECO:0007669"/>
    <property type="project" value="UniProtKB-UniRule"/>
</dbReference>
<evidence type="ECO:0000256" key="2">
    <source>
        <dbReference type="ARBA" id="ARBA00022722"/>
    </source>
</evidence>
<evidence type="ECO:0000256" key="7">
    <source>
        <dbReference type="HAMAP-Rule" id="MF_00009"/>
    </source>
</evidence>
<comment type="subcellular location">
    <subcellularLocation>
        <location evidence="7">Cytoplasm</location>
    </subcellularLocation>
</comment>
<evidence type="ECO:0000256" key="3">
    <source>
        <dbReference type="ARBA" id="ARBA00022723"/>
    </source>
</evidence>
<dbReference type="GO" id="GO:0008270">
    <property type="term" value="F:zinc ion binding"/>
    <property type="evidence" value="ECO:0007669"/>
    <property type="project" value="UniProtKB-UniRule"/>
</dbReference>
<keyword evidence="7" id="KW-0963">Cytoplasm</keyword>
<feature type="binding site" evidence="7">
    <location>
        <position position="115"/>
    </location>
    <ligand>
        <name>Zn(2+)</name>
        <dbReference type="ChEBI" id="CHEBI:29105"/>
        <note>catalytic</note>
    </ligand>
</feature>
<evidence type="ECO:0000256" key="6">
    <source>
        <dbReference type="ARBA" id="ARBA00022833"/>
    </source>
</evidence>
<comment type="caution">
    <text evidence="8">The sequence shown here is derived from an EMBL/GenBank/DDBJ whole genome shotgun (WGS) entry which is preliminary data.</text>
</comment>
<dbReference type="GO" id="GO:0005737">
    <property type="term" value="C:cytoplasm"/>
    <property type="evidence" value="ECO:0007669"/>
    <property type="project" value="UniProtKB-SubCell"/>
</dbReference>
<dbReference type="AlphaFoldDB" id="A0A2M8G1C4"/>
<sequence length="149" mass="16851">MKKGETRRRRGPLAARLAKGGSPRAARLRLLAQDILASYFKNRSAAAEVTLVNARKMRALNRAFRGLDRATSVLSFATPADFPNPPRTPKLFGEIYLCPSVIRARGESIDYLLIHGLLHLLGFDHNISRAKIRMQRFEQKILAWLKNRS</sequence>
<keyword evidence="2 7" id="KW-0540">Nuclease</keyword>
<dbReference type="InterPro" id="IPR020549">
    <property type="entry name" value="YbeY_CS"/>
</dbReference>
<dbReference type="EMBL" id="PFQX01000024">
    <property type="protein sequence ID" value="PJC65456.1"/>
    <property type="molecule type" value="Genomic_DNA"/>
</dbReference>
<reference evidence="9" key="1">
    <citation type="submission" date="2017-09" db="EMBL/GenBank/DDBJ databases">
        <title>Depth-based differentiation of microbial function through sediment-hosted aquifers and enrichment of novel symbionts in the deep terrestrial subsurface.</title>
        <authorList>
            <person name="Probst A.J."/>
            <person name="Ladd B."/>
            <person name="Jarett J.K."/>
            <person name="Geller-Mcgrath D.E."/>
            <person name="Sieber C.M.K."/>
            <person name="Emerson J.B."/>
            <person name="Anantharaman K."/>
            <person name="Thomas B.C."/>
            <person name="Malmstrom R."/>
            <person name="Stieglmeier M."/>
            <person name="Klingl A."/>
            <person name="Woyke T."/>
            <person name="Ryan C.M."/>
            <person name="Banfield J.F."/>
        </authorList>
    </citation>
    <scope>NUCLEOTIDE SEQUENCE [LARGE SCALE GENOMIC DNA]</scope>
</reference>
<dbReference type="Proteomes" id="UP000229674">
    <property type="component" value="Unassembled WGS sequence"/>
</dbReference>
<dbReference type="InterPro" id="IPR002036">
    <property type="entry name" value="YbeY"/>
</dbReference>
<comment type="similarity">
    <text evidence="1 7">Belongs to the endoribonuclease YbeY family.</text>
</comment>
<dbReference type="GO" id="GO:0004222">
    <property type="term" value="F:metalloendopeptidase activity"/>
    <property type="evidence" value="ECO:0007669"/>
    <property type="project" value="InterPro"/>
</dbReference>
<gene>
    <name evidence="7 8" type="primary">ybeY</name>
    <name evidence="8" type="ORF">CO020_00555</name>
</gene>